<keyword evidence="2" id="KW-1185">Reference proteome</keyword>
<proteinExistence type="predicted"/>
<dbReference type="AlphaFoldDB" id="A0A9W6HIJ5"/>
<sequence>MTLDLDELLAPPTPTAAAALETLQRWSSPALVAHGLRSWAWARLRADALSLPYDAELLFVAAMLHDLGVTPSFDAHEVAFESAGGAAAWAFAAGAGWSSERRERVREVIERHMWLSVDPDQDAEGHLLEVATSLDVSGVAPELWDGDVLRAVTARHPRQGFTAEFAGCIHAQATRKPTTAAARLDASQRIVSGGEVWAGILDGPSGAGD</sequence>
<dbReference type="EMBL" id="BSEO01000014">
    <property type="protein sequence ID" value="GLJ81170.1"/>
    <property type="molecule type" value="Genomic_DNA"/>
</dbReference>
<reference evidence="1" key="2">
    <citation type="submission" date="2023-01" db="EMBL/GenBank/DDBJ databases">
        <authorList>
            <person name="Sun Q."/>
            <person name="Evtushenko L."/>
        </authorList>
    </citation>
    <scope>NUCLEOTIDE SEQUENCE</scope>
    <source>
        <strain evidence="1">VKM Ac-1447</strain>
    </source>
</reference>
<dbReference type="SUPFAM" id="SSF109604">
    <property type="entry name" value="HD-domain/PDEase-like"/>
    <property type="match status" value="1"/>
</dbReference>
<reference evidence="1" key="1">
    <citation type="journal article" date="2014" name="Int. J. Syst. Evol. Microbiol.">
        <title>Complete genome sequence of Corynebacterium casei LMG S-19264T (=DSM 44701T), isolated from a smear-ripened cheese.</title>
        <authorList>
            <consortium name="US DOE Joint Genome Institute (JGI-PGF)"/>
            <person name="Walter F."/>
            <person name="Albersmeier A."/>
            <person name="Kalinowski J."/>
            <person name="Ruckert C."/>
        </authorList>
    </citation>
    <scope>NUCLEOTIDE SEQUENCE</scope>
    <source>
        <strain evidence="1">VKM Ac-1447</strain>
    </source>
</reference>
<dbReference type="PANTHER" id="PTHR35569:SF1">
    <property type="entry name" value="CYANAMIDE HYDRATASE DDI2-RELATED"/>
    <property type="match status" value="1"/>
</dbReference>
<name>A0A9W6HIJ5_9MICO</name>
<gene>
    <name evidence="1" type="ORF">GCM10017586_28530</name>
</gene>
<evidence type="ECO:0000313" key="2">
    <source>
        <dbReference type="Proteomes" id="UP001142317"/>
    </source>
</evidence>
<dbReference type="Gene3D" id="1.10.3210.10">
    <property type="entry name" value="Hypothetical protein af1432"/>
    <property type="match status" value="1"/>
</dbReference>
<protein>
    <submittedName>
        <fullName evidence="1">Cyanamide hydratase</fullName>
    </submittedName>
</protein>
<dbReference type="PANTHER" id="PTHR35569">
    <property type="entry name" value="CYANAMIDE HYDRATASE DDI2-RELATED"/>
    <property type="match status" value="1"/>
</dbReference>
<dbReference type="RefSeq" id="WP_210007312.1">
    <property type="nucleotide sequence ID" value="NZ_BSEO01000014.1"/>
</dbReference>
<evidence type="ECO:0000313" key="1">
    <source>
        <dbReference type="EMBL" id="GLJ81170.1"/>
    </source>
</evidence>
<organism evidence="1 2">
    <name type="scientific">Microbacterium imperiale</name>
    <dbReference type="NCBI Taxonomy" id="33884"/>
    <lineage>
        <taxon>Bacteria</taxon>
        <taxon>Bacillati</taxon>
        <taxon>Actinomycetota</taxon>
        <taxon>Actinomycetes</taxon>
        <taxon>Micrococcales</taxon>
        <taxon>Microbacteriaceae</taxon>
        <taxon>Microbacterium</taxon>
    </lineage>
</organism>
<comment type="caution">
    <text evidence="1">The sequence shown here is derived from an EMBL/GenBank/DDBJ whole genome shotgun (WGS) entry which is preliminary data.</text>
</comment>
<accession>A0A9W6HIJ5</accession>
<dbReference type="Proteomes" id="UP001142317">
    <property type="component" value="Unassembled WGS sequence"/>
</dbReference>